<dbReference type="EMBL" id="QDKL01000002">
    <property type="protein sequence ID" value="RZF21536.1"/>
    <property type="molecule type" value="Genomic_DNA"/>
</dbReference>
<dbReference type="InterPro" id="IPR001509">
    <property type="entry name" value="Epimerase_deHydtase"/>
</dbReference>
<dbReference type="RefSeq" id="WP_115361017.1">
    <property type="nucleotide sequence ID" value="NZ_QDKL01000002.1"/>
</dbReference>
<organism evidence="2 3">
    <name type="scientific">Halobacteriovorax vibrionivorans</name>
    <dbReference type="NCBI Taxonomy" id="2152716"/>
    <lineage>
        <taxon>Bacteria</taxon>
        <taxon>Pseudomonadati</taxon>
        <taxon>Bdellovibrionota</taxon>
        <taxon>Bacteriovoracia</taxon>
        <taxon>Bacteriovoracales</taxon>
        <taxon>Halobacteriovoraceae</taxon>
        <taxon>Halobacteriovorax</taxon>
    </lineage>
</organism>
<dbReference type="InterPro" id="IPR036291">
    <property type="entry name" value="NAD(P)-bd_dom_sf"/>
</dbReference>
<name>A0ABY0IF19_9BACT</name>
<evidence type="ECO:0000259" key="1">
    <source>
        <dbReference type="Pfam" id="PF01370"/>
    </source>
</evidence>
<dbReference type="PANTHER" id="PTHR48079:SF6">
    <property type="entry name" value="NAD(P)-BINDING DOMAIN-CONTAINING PROTEIN-RELATED"/>
    <property type="match status" value="1"/>
</dbReference>
<evidence type="ECO:0000313" key="2">
    <source>
        <dbReference type="EMBL" id="RZF21536.1"/>
    </source>
</evidence>
<accession>A0ABY0IF19</accession>
<dbReference type="Pfam" id="PF01370">
    <property type="entry name" value="Epimerase"/>
    <property type="match status" value="1"/>
</dbReference>
<sequence>MKITIAGASGFIGHHLIQKLNGIHDVRGLGRSRSSSNRPNEASFEWRSCDLFSYQSIKNSLEDTDVAVYLVHSMLPSSKLFQGSFQDTDLVLADNFAKACVKNNVKQIVYLGGLVPDGETSTHLKSRLEVEEVFQTCKIPTTILRAGMIVGNGGSSFEILKNLVLNLPAMILPSWTKSRTQLVYIDDLTDIFKKVVGNPKFYNKCLNIVNGEKVTYEQLIRETATHIGKKCLMIPVPINYLSLSKWWVSTFGEAPFELVAPLVDSLKCHLPVVEVNEDIKDCINYPTYKSMLEKISTNKFEKSKRYKKRRFEHKNVRSIQRLDNPSHLDMQRVAQEYMNWLPRYIHSIVYVEQDDEIVKFKLIGLKKSLLALKKISNTSNLNRVKFHIVGGLLSGSKNTGWLEFRAVAEGRYTIVSVNEFRPYLPWYLYRYTQAVVHLWVMRSFNNYLNHLKIS</sequence>
<dbReference type="InterPro" id="IPR051783">
    <property type="entry name" value="NAD(P)-dependent_oxidoreduct"/>
</dbReference>
<gene>
    <name evidence="2" type="ORF">DAY19_07560</name>
</gene>
<protein>
    <submittedName>
        <fullName evidence="2">NAD-dependent epimerase/dehydratase family protein</fullName>
    </submittedName>
</protein>
<evidence type="ECO:0000313" key="3">
    <source>
        <dbReference type="Proteomes" id="UP000443582"/>
    </source>
</evidence>
<proteinExistence type="predicted"/>
<dbReference type="Proteomes" id="UP000443582">
    <property type="component" value="Unassembled WGS sequence"/>
</dbReference>
<feature type="domain" description="NAD-dependent epimerase/dehydratase" evidence="1">
    <location>
        <begin position="3"/>
        <end position="114"/>
    </location>
</feature>
<reference evidence="3" key="1">
    <citation type="journal article" date="2019" name="Int. J. Syst. Evol. Microbiol.">
        <title>Halobacteriovorax valvorus sp. nov., a novel prokaryotic predator isolated from coastal seawater of China.</title>
        <authorList>
            <person name="Chen M.-X."/>
        </authorList>
    </citation>
    <scope>NUCLEOTIDE SEQUENCE [LARGE SCALE GENOMIC DNA]</scope>
    <source>
        <strain evidence="3">BL9</strain>
    </source>
</reference>
<dbReference type="Gene3D" id="3.40.50.720">
    <property type="entry name" value="NAD(P)-binding Rossmann-like Domain"/>
    <property type="match status" value="1"/>
</dbReference>
<dbReference type="PANTHER" id="PTHR48079">
    <property type="entry name" value="PROTEIN YEEZ"/>
    <property type="match status" value="1"/>
</dbReference>
<keyword evidence="3" id="KW-1185">Reference proteome</keyword>
<comment type="caution">
    <text evidence="2">The sequence shown here is derived from an EMBL/GenBank/DDBJ whole genome shotgun (WGS) entry which is preliminary data.</text>
</comment>
<dbReference type="SUPFAM" id="SSF51735">
    <property type="entry name" value="NAD(P)-binding Rossmann-fold domains"/>
    <property type="match status" value="1"/>
</dbReference>